<gene>
    <name evidence="1" type="ORF">IAB99_07170</name>
</gene>
<proteinExistence type="predicted"/>
<name>A0A9D9I7P0_9BACT</name>
<comment type="caution">
    <text evidence="1">The sequence shown here is derived from an EMBL/GenBank/DDBJ whole genome shotgun (WGS) entry which is preliminary data.</text>
</comment>
<organism evidence="1 2">
    <name type="scientific">Candidatus Cryptobacteroides faecipullorum</name>
    <dbReference type="NCBI Taxonomy" id="2840764"/>
    <lineage>
        <taxon>Bacteria</taxon>
        <taxon>Pseudomonadati</taxon>
        <taxon>Bacteroidota</taxon>
        <taxon>Bacteroidia</taxon>
        <taxon>Bacteroidales</taxon>
        <taxon>Candidatus Cryptobacteroides</taxon>
    </lineage>
</organism>
<protein>
    <submittedName>
        <fullName evidence="1">Uncharacterized protein</fullName>
    </submittedName>
</protein>
<accession>A0A9D9I7P0</accession>
<sequence>MTLYVDYDPIEKFLVGRCGKTEKEAMYTSFREVMMLDEGMQHEDRLRWEIARWEQYMQINLTPNLKPGTRPRRLQDVLRFPWEDQMEYKAPERLTTDQKKALSSIKEMFYKN</sequence>
<reference evidence="1" key="1">
    <citation type="submission" date="2020-10" db="EMBL/GenBank/DDBJ databases">
        <authorList>
            <person name="Gilroy R."/>
        </authorList>
    </citation>
    <scope>NUCLEOTIDE SEQUENCE</scope>
    <source>
        <strain evidence="1">B1-15692</strain>
    </source>
</reference>
<reference evidence="1" key="2">
    <citation type="journal article" date="2021" name="PeerJ">
        <title>Extensive microbial diversity within the chicken gut microbiome revealed by metagenomics and culture.</title>
        <authorList>
            <person name="Gilroy R."/>
            <person name="Ravi A."/>
            <person name="Getino M."/>
            <person name="Pursley I."/>
            <person name="Horton D.L."/>
            <person name="Alikhan N.F."/>
            <person name="Baker D."/>
            <person name="Gharbi K."/>
            <person name="Hall N."/>
            <person name="Watson M."/>
            <person name="Adriaenssens E.M."/>
            <person name="Foster-Nyarko E."/>
            <person name="Jarju S."/>
            <person name="Secka A."/>
            <person name="Antonio M."/>
            <person name="Oren A."/>
            <person name="Chaudhuri R.R."/>
            <person name="La Ragione R."/>
            <person name="Hildebrand F."/>
            <person name="Pallen M.J."/>
        </authorList>
    </citation>
    <scope>NUCLEOTIDE SEQUENCE</scope>
    <source>
        <strain evidence="1">B1-15692</strain>
    </source>
</reference>
<dbReference type="EMBL" id="JADIMH010000041">
    <property type="protein sequence ID" value="MBO8467528.1"/>
    <property type="molecule type" value="Genomic_DNA"/>
</dbReference>
<dbReference type="AlphaFoldDB" id="A0A9D9I7P0"/>
<evidence type="ECO:0000313" key="2">
    <source>
        <dbReference type="Proteomes" id="UP000823660"/>
    </source>
</evidence>
<evidence type="ECO:0000313" key="1">
    <source>
        <dbReference type="EMBL" id="MBO8467528.1"/>
    </source>
</evidence>
<dbReference type="Proteomes" id="UP000823660">
    <property type="component" value="Unassembled WGS sequence"/>
</dbReference>